<dbReference type="InterPro" id="IPR006913">
    <property type="entry name" value="CENP-V/GFA"/>
</dbReference>
<evidence type="ECO:0000256" key="4">
    <source>
        <dbReference type="ARBA" id="ARBA00023239"/>
    </source>
</evidence>
<dbReference type="Gene3D" id="3.90.1590.10">
    <property type="entry name" value="glutathione-dependent formaldehyde- activating enzyme (gfa)"/>
    <property type="match status" value="1"/>
</dbReference>
<organism evidence="6 7">
    <name type="scientific">Aspergillus nanangensis</name>
    <dbReference type="NCBI Taxonomy" id="2582783"/>
    <lineage>
        <taxon>Eukaryota</taxon>
        <taxon>Fungi</taxon>
        <taxon>Dikarya</taxon>
        <taxon>Ascomycota</taxon>
        <taxon>Pezizomycotina</taxon>
        <taxon>Eurotiomycetes</taxon>
        <taxon>Eurotiomycetidae</taxon>
        <taxon>Eurotiales</taxon>
        <taxon>Aspergillaceae</taxon>
        <taxon>Aspergillus</taxon>
        <taxon>Aspergillus subgen. Circumdati</taxon>
    </lineage>
</organism>
<keyword evidence="7" id="KW-1185">Reference proteome</keyword>
<evidence type="ECO:0000256" key="3">
    <source>
        <dbReference type="ARBA" id="ARBA00022833"/>
    </source>
</evidence>
<dbReference type="GO" id="GO:0046872">
    <property type="term" value="F:metal ion binding"/>
    <property type="evidence" value="ECO:0007669"/>
    <property type="project" value="UniProtKB-KW"/>
</dbReference>
<keyword evidence="2" id="KW-0479">Metal-binding</keyword>
<accession>A0AAD4CYH1</accession>
<dbReference type="PANTHER" id="PTHR33337:SF39">
    <property type="entry name" value="DUF636 DOMAIN PROTEIN (AFU_ORTHOLOGUE AFUA_6G11530)"/>
    <property type="match status" value="1"/>
</dbReference>
<name>A0AAD4CYH1_ASPNN</name>
<dbReference type="PROSITE" id="PS51891">
    <property type="entry name" value="CENP_V_GFA"/>
    <property type="match status" value="1"/>
</dbReference>
<dbReference type="Pfam" id="PF04828">
    <property type="entry name" value="GFA"/>
    <property type="match status" value="1"/>
</dbReference>
<dbReference type="Proteomes" id="UP001194746">
    <property type="component" value="Unassembled WGS sequence"/>
</dbReference>
<evidence type="ECO:0000313" key="7">
    <source>
        <dbReference type="Proteomes" id="UP001194746"/>
    </source>
</evidence>
<reference evidence="6" key="1">
    <citation type="journal article" date="2019" name="Beilstein J. Org. Chem.">
        <title>Nanangenines: drimane sesquiterpenoids as the dominant metabolite cohort of a novel Australian fungus, Aspergillus nanangensis.</title>
        <authorList>
            <person name="Lacey H.J."/>
            <person name="Gilchrist C.L.M."/>
            <person name="Crombie A."/>
            <person name="Kalaitzis J.A."/>
            <person name="Vuong D."/>
            <person name="Rutledge P.J."/>
            <person name="Turner P."/>
            <person name="Pitt J.I."/>
            <person name="Lacey E."/>
            <person name="Chooi Y.H."/>
            <person name="Piggott A.M."/>
        </authorList>
    </citation>
    <scope>NUCLEOTIDE SEQUENCE</scope>
    <source>
        <strain evidence="6">MST-FP2251</strain>
    </source>
</reference>
<dbReference type="GO" id="GO:0016846">
    <property type="term" value="F:carbon-sulfur lyase activity"/>
    <property type="evidence" value="ECO:0007669"/>
    <property type="project" value="InterPro"/>
</dbReference>
<evidence type="ECO:0000313" key="6">
    <source>
        <dbReference type="EMBL" id="KAF9894847.1"/>
    </source>
</evidence>
<proteinExistence type="inferred from homology"/>
<comment type="similarity">
    <text evidence="1">Belongs to the Gfa family.</text>
</comment>
<dbReference type="EMBL" id="VCAU01000002">
    <property type="protein sequence ID" value="KAF9894847.1"/>
    <property type="molecule type" value="Genomic_DNA"/>
</dbReference>
<evidence type="ECO:0000256" key="2">
    <source>
        <dbReference type="ARBA" id="ARBA00022723"/>
    </source>
</evidence>
<dbReference type="SUPFAM" id="SSF51316">
    <property type="entry name" value="Mss4-like"/>
    <property type="match status" value="1"/>
</dbReference>
<feature type="domain" description="CENP-V/GFA" evidence="5">
    <location>
        <begin position="4"/>
        <end position="116"/>
    </location>
</feature>
<protein>
    <recommendedName>
        <fullName evidence="5">CENP-V/GFA domain-containing protein</fullName>
    </recommendedName>
</protein>
<dbReference type="AlphaFoldDB" id="A0AAD4CYH1"/>
<gene>
    <name evidence="6" type="ORF">FE257_004468</name>
</gene>
<reference evidence="6" key="2">
    <citation type="submission" date="2020-02" db="EMBL/GenBank/DDBJ databases">
        <authorList>
            <person name="Gilchrist C.L.M."/>
            <person name="Chooi Y.-H."/>
        </authorList>
    </citation>
    <scope>NUCLEOTIDE SEQUENCE</scope>
    <source>
        <strain evidence="6">MST-FP2251</strain>
    </source>
</reference>
<comment type="caution">
    <text evidence="6">The sequence shown here is derived from an EMBL/GenBank/DDBJ whole genome shotgun (WGS) entry which is preliminary data.</text>
</comment>
<dbReference type="InterPro" id="IPR011057">
    <property type="entry name" value="Mss4-like_sf"/>
</dbReference>
<evidence type="ECO:0000259" key="5">
    <source>
        <dbReference type="PROSITE" id="PS51891"/>
    </source>
</evidence>
<keyword evidence="3" id="KW-0862">Zinc</keyword>
<dbReference type="PANTHER" id="PTHR33337">
    <property type="entry name" value="GFA DOMAIN-CONTAINING PROTEIN"/>
    <property type="match status" value="1"/>
</dbReference>
<sequence length="141" mass="15136">MASTSGSCLCGTVKFQLTGDPQSCFVCHCTSCQKITGSAFSANCWYKQDQLDLIQGEESIKSHGDSETASGHTLTRSFCSTCGSNLFLRHSLMDASGMISVTSGTIDNRDNLSPSVEFFCRNKRGWLSPGGISGTEQKEAQ</sequence>
<keyword evidence="4" id="KW-0456">Lyase</keyword>
<evidence type="ECO:0000256" key="1">
    <source>
        <dbReference type="ARBA" id="ARBA00005495"/>
    </source>
</evidence>